<dbReference type="Pfam" id="PF00072">
    <property type="entry name" value="Response_reg"/>
    <property type="match status" value="1"/>
</dbReference>
<dbReference type="GO" id="GO:0000160">
    <property type="term" value="P:phosphorelay signal transduction system"/>
    <property type="evidence" value="ECO:0007669"/>
    <property type="project" value="UniProtKB-KW"/>
</dbReference>
<dbReference type="InterPro" id="IPR025943">
    <property type="entry name" value="Sigma_54_int_dom_ATP-bd_2"/>
</dbReference>
<dbReference type="EMBL" id="CP158568">
    <property type="protein sequence ID" value="XBY45646.1"/>
    <property type="molecule type" value="Genomic_DNA"/>
</dbReference>
<dbReference type="GO" id="GO:0005524">
    <property type="term" value="F:ATP binding"/>
    <property type="evidence" value="ECO:0007669"/>
    <property type="project" value="UniProtKB-KW"/>
</dbReference>
<dbReference type="InterPro" id="IPR002078">
    <property type="entry name" value="Sigma_54_int"/>
</dbReference>
<dbReference type="GO" id="GO:0006355">
    <property type="term" value="P:regulation of DNA-templated transcription"/>
    <property type="evidence" value="ECO:0007669"/>
    <property type="project" value="InterPro"/>
</dbReference>
<dbReference type="RefSeq" id="WP_407050738.1">
    <property type="nucleotide sequence ID" value="NZ_CP158568.1"/>
</dbReference>
<dbReference type="Pfam" id="PF00158">
    <property type="entry name" value="Sigma54_activat"/>
    <property type="match status" value="1"/>
</dbReference>
<evidence type="ECO:0000256" key="3">
    <source>
        <dbReference type="ARBA" id="ARBA00023012"/>
    </source>
</evidence>
<dbReference type="SUPFAM" id="SSF46689">
    <property type="entry name" value="Homeodomain-like"/>
    <property type="match status" value="1"/>
</dbReference>
<gene>
    <name evidence="11" type="ORF">ABS361_05060</name>
</gene>
<evidence type="ECO:0000256" key="6">
    <source>
        <dbReference type="ARBA" id="ARBA00023159"/>
    </source>
</evidence>
<dbReference type="Gene3D" id="3.40.50.300">
    <property type="entry name" value="P-loop containing nucleotide triphosphate hydrolases"/>
    <property type="match status" value="1"/>
</dbReference>
<dbReference type="Gene3D" id="1.10.8.60">
    <property type="match status" value="1"/>
</dbReference>
<proteinExistence type="predicted"/>
<dbReference type="SUPFAM" id="SSF52540">
    <property type="entry name" value="P-loop containing nucleoside triphosphate hydrolases"/>
    <property type="match status" value="1"/>
</dbReference>
<evidence type="ECO:0000259" key="9">
    <source>
        <dbReference type="PROSITE" id="PS50045"/>
    </source>
</evidence>
<dbReference type="PANTHER" id="PTHR32071">
    <property type="entry name" value="TRANSCRIPTIONAL REGULATORY PROTEIN"/>
    <property type="match status" value="1"/>
</dbReference>
<reference evidence="11" key="1">
    <citation type="submission" date="2024-06" db="EMBL/GenBank/DDBJ databases">
        <title>Methylostella associata gen. nov., sp. nov., a novel Ancalomicrobiaceae-affiliated facultatively methylotrophic bacteria that feed on methanotrophs of the genus Methylococcus.</title>
        <authorList>
            <person name="Saltykova V."/>
            <person name="Danilova O.V."/>
            <person name="Oshkin I.Y."/>
            <person name="Belova S.E."/>
            <person name="Pimenov N.V."/>
            <person name="Dedysh S.N."/>
        </authorList>
    </citation>
    <scope>NUCLEOTIDE SEQUENCE</scope>
    <source>
        <strain evidence="11">S20</strain>
    </source>
</reference>
<dbReference type="SUPFAM" id="SSF52172">
    <property type="entry name" value="CheY-like"/>
    <property type="match status" value="1"/>
</dbReference>
<keyword evidence="4" id="KW-0805">Transcription regulation</keyword>
<evidence type="ECO:0000256" key="5">
    <source>
        <dbReference type="ARBA" id="ARBA00023125"/>
    </source>
</evidence>
<dbReference type="InterPro" id="IPR003593">
    <property type="entry name" value="AAA+_ATPase"/>
</dbReference>
<dbReference type="PROSITE" id="PS50110">
    <property type="entry name" value="RESPONSE_REGULATORY"/>
    <property type="match status" value="1"/>
</dbReference>
<keyword evidence="8" id="KW-0597">Phosphoprotein</keyword>
<dbReference type="CDD" id="cd00009">
    <property type="entry name" value="AAA"/>
    <property type="match status" value="1"/>
</dbReference>
<dbReference type="Gene3D" id="3.40.50.2300">
    <property type="match status" value="1"/>
</dbReference>
<dbReference type="InterPro" id="IPR027417">
    <property type="entry name" value="P-loop_NTPase"/>
</dbReference>
<dbReference type="PROSITE" id="PS00688">
    <property type="entry name" value="SIGMA54_INTERACT_3"/>
    <property type="match status" value="1"/>
</dbReference>
<dbReference type="SMART" id="SM00448">
    <property type="entry name" value="REC"/>
    <property type="match status" value="1"/>
</dbReference>
<dbReference type="PROSITE" id="PS00676">
    <property type="entry name" value="SIGMA54_INTERACT_2"/>
    <property type="match status" value="1"/>
</dbReference>
<dbReference type="GO" id="GO:0043565">
    <property type="term" value="F:sequence-specific DNA binding"/>
    <property type="evidence" value="ECO:0007669"/>
    <property type="project" value="InterPro"/>
</dbReference>
<dbReference type="AlphaFoldDB" id="A0AAU7XFP3"/>
<protein>
    <submittedName>
        <fullName evidence="11">Sigma-54 dependent transcriptional regulator</fullName>
    </submittedName>
</protein>
<organism evidence="11">
    <name type="scientific">Methyloraptor flagellatus</name>
    <dbReference type="NCBI Taxonomy" id="3162530"/>
    <lineage>
        <taxon>Bacteria</taxon>
        <taxon>Pseudomonadati</taxon>
        <taxon>Pseudomonadota</taxon>
        <taxon>Alphaproteobacteria</taxon>
        <taxon>Hyphomicrobiales</taxon>
        <taxon>Ancalomicrobiaceae</taxon>
        <taxon>Methyloraptor</taxon>
    </lineage>
</organism>
<keyword evidence="2" id="KW-0067">ATP-binding</keyword>
<dbReference type="InterPro" id="IPR011006">
    <property type="entry name" value="CheY-like_superfamily"/>
</dbReference>
<evidence type="ECO:0000256" key="8">
    <source>
        <dbReference type="PROSITE-ProRule" id="PRU00169"/>
    </source>
</evidence>
<dbReference type="PANTHER" id="PTHR32071:SF117">
    <property type="entry name" value="PTS-DEPENDENT DIHYDROXYACETONE KINASE OPERON REGULATORY PROTEIN-RELATED"/>
    <property type="match status" value="1"/>
</dbReference>
<name>A0AAU7XFP3_9HYPH</name>
<feature type="modified residue" description="4-aspartylphosphate" evidence="8">
    <location>
        <position position="54"/>
    </location>
</feature>
<evidence type="ECO:0000256" key="2">
    <source>
        <dbReference type="ARBA" id="ARBA00022840"/>
    </source>
</evidence>
<dbReference type="Pfam" id="PF02954">
    <property type="entry name" value="HTH_8"/>
    <property type="match status" value="1"/>
</dbReference>
<dbReference type="FunFam" id="3.40.50.300:FF:000006">
    <property type="entry name" value="DNA-binding transcriptional regulator NtrC"/>
    <property type="match status" value="1"/>
</dbReference>
<keyword evidence="7" id="KW-0804">Transcription</keyword>
<sequence length="484" mass="53463">MTEHPTVLVVDDEVRSLETLRRVLGDEFAVIGARSASEAETVLAGEMVQVILCDHRMPGETGVSFLRRVRDTWPDPVRMIISGYTESEDIITAVNEAGIYQYITKPWDPDGLIERVREAAQLFRLQREAGGAAADTKPTPANLHSRVVEKRRIERGRYEFERIVHAPSSPVADVISLARRATDYDISVLITGGSGTGKELLARAIHYGSHRADKPFVVENCGALPDELLESELFGCKKGAFTGAYQDRIGLFELADGGTIFLDEIGETSPSFQVKLLRVLQEGEIRPLGAQRPRRVDVRVISATNRDLLGEVAAGRFRRDLYYRLAAFPVHLPDLKDRPIDLPLIAERLLGEVNRAFDRRVAGFRAETLAAMAAYPWPGNVRELANEIQRMVALSDDDGLLGLELLSPLVRGLSPVAGAPPSAAPAGGTLKDRVEALERAAIDETLRRTSGNISRAAEELGLSRVGLRAKMERYELRRDWVDDD</sequence>
<evidence type="ECO:0000259" key="10">
    <source>
        <dbReference type="PROSITE" id="PS50110"/>
    </source>
</evidence>
<feature type="domain" description="Response regulatory" evidence="10">
    <location>
        <begin position="6"/>
        <end position="120"/>
    </location>
</feature>
<dbReference type="InterPro" id="IPR002197">
    <property type="entry name" value="HTH_Fis"/>
</dbReference>
<keyword evidence="3" id="KW-0902">Two-component regulatory system</keyword>
<evidence type="ECO:0000256" key="1">
    <source>
        <dbReference type="ARBA" id="ARBA00022741"/>
    </source>
</evidence>
<dbReference type="KEGG" id="mflg:ABS361_05060"/>
<dbReference type="SMART" id="SM00382">
    <property type="entry name" value="AAA"/>
    <property type="match status" value="1"/>
</dbReference>
<accession>A0AAU7XFP3</accession>
<dbReference type="InterPro" id="IPR058031">
    <property type="entry name" value="AAA_lid_NorR"/>
</dbReference>
<feature type="domain" description="Sigma-54 factor interaction" evidence="9">
    <location>
        <begin position="164"/>
        <end position="393"/>
    </location>
</feature>
<dbReference type="PRINTS" id="PR01590">
    <property type="entry name" value="HTHFIS"/>
</dbReference>
<dbReference type="Pfam" id="PF25601">
    <property type="entry name" value="AAA_lid_14"/>
    <property type="match status" value="1"/>
</dbReference>
<dbReference type="InterPro" id="IPR025944">
    <property type="entry name" value="Sigma_54_int_dom_CS"/>
</dbReference>
<dbReference type="PROSITE" id="PS50045">
    <property type="entry name" value="SIGMA54_INTERACT_4"/>
    <property type="match status" value="1"/>
</dbReference>
<keyword evidence="5" id="KW-0238">DNA-binding</keyword>
<dbReference type="Gene3D" id="1.10.10.60">
    <property type="entry name" value="Homeodomain-like"/>
    <property type="match status" value="1"/>
</dbReference>
<keyword evidence="1" id="KW-0547">Nucleotide-binding</keyword>
<dbReference type="InterPro" id="IPR001789">
    <property type="entry name" value="Sig_transdc_resp-reg_receiver"/>
</dbReference>
<dbReference type="InterPro" id="IPR009057">
    <property type="entry name" value="Homeodomain-like_sf"/>
</dbReference>
<evidence type="ECO:0000313" key="11">
    <source>
        <dbReference type="EMBL" id="XBY45646.1"/>
    </source>
</evidence>
<keyword evidence="6" id="KW-0010">Activator</keyword>
<evidence type="ECO:0000256" key="4">
    <source>
        <dbReference type="ARBA" id="ARBA00023015"/>
    </source>
</evidence>
<evidence type="ECO:0000256" key="7">
    <source>
        <dbReference type="ARBA" id="ARBA00023163"/>
    </source>
</evidence>